<feature type="compositionally biased region" description="Basic and acidic residues" evidence="1">
    <location>
        <begin position="401"/>
        <end position="422"/>
    </location>
</feature>
<dbReference type="Proteomes" id="UP000193240">
    <property type="component" value="Unassembled WGS sequence"/>
</dbReference>
<reference evidence="2 3" key="1">
    <citation type="journal article" date="2017" name="Genome Announc.">
        <title>Genome sequence of the saprophytic ascomycete Epicoccum nigrum ICMP 19927 strain isolated from New Zealand.</title>
        <authorList>
            <person name="Fokin M."/>
            <person name="Fleetwood D."/>
            <person name="Weir B.S."/>
            <person name="Villas-Boas S.G."/>
        </authorList>
    </citation>
    <scope>NUCLEOTIDE SEQUENCE [LARGE SCALE GENOMIC DNA]</scope>
    <source>
        <strain evidence="2 3">ICMP 19927</strain>
    </source>
</reference>
<dbReference type="AlphaFoldDB" id="A0A1Y2M2D5"/>
<name>A0A1Y2M2D5_EPING</name>
<feature type="region of interest" description="Disordered" evidence="1">
    <location>
        <begin position="398"/>
        <end position="432"/>
    </location>
</feature>
<evidence type="ECO:0000313" key="2">
    <source>
        <dbReference type="EMBL" id="OSS50270.1"/>
    </source>
</evidence>
<sequence length="432" mass="48238">MLTSLVAVRNALQKPPSQHTPFFLSLVDNGKNRPYRARPEVRLSFGQYESDHPGLGKKLSPFETSKLPSEEALRTLLINDLQAIRRKSSLEDGNATQPPTDTTGLADDELALLNGLADPDAEIEGAHVLSFPSPSLDEICSDSKFLYDDQTRETMTVATVLPRDTLLDLQHSNEGTTFTTLLLGTIVWFVWPPTKHNLSILQKFYEDLTTEPHDTRTHAANELEGGVSFVQSTGEAVRVPPLCLVLCLSLKTSVLATYSVATHTQLAGMLSKLPLLVAWFKTETDGESKRKDFALAFLAHMTAILEGKFESVDPMQFKYPGPEEGPLRSLLREWDDIKSSVARLLDPAESEQMITMWNEFLLKASGRKCWICGDQVRNKPRDLRKHYDIKHWSRIENTTANDHDGSHKGKDKQSAHTARPEGFDDDAMEVVA</sequence>
<evidence type="ECO:0000256" key="1">
    <source>
        <dbReference type="SAM" id="MobiDB-lite"/>
    </source>
</evidence>
<evidence type="ECO:0000313" key="3">
    <source>
        <dbReference type="Proteomes" id="UP000193240"/>
    </source>
</evidence>
<protein>
    <submittedName>
        <fullName evidence="2">Uncharacterized protein</fullName>
    </submittedName>
</protein>
<keyword evidence="3" id="KW-1185">Reference proteome</keyword>
<organism evidence="2 3">
    <name type="scientific">Epicoccum nigrum</name>
    <name type="common">Soil fungus</name>
    <name type="synonym">Epicoccum purpurascens</name>
    <dbReference type="NCBI Taxonomy" id="105696"/>
    <lineage>
        <taxon>Eukaryota</taxon>
        <taxon>Fungi</taxon>
        <taxon>Dikarya</taxon>
        <taxon>Ascomycota</taxon>
        <taxon>Pezizomycotina</taxon>
        <taxon>Dothideomycetes</taxon>
        <taxon>Pleosporomycetidae</taxon>
        <taxon>Pleosporales</taxon>
        <taxon>Pleosporineae</taxon>
        <taxon>Didymellaceae</taxon>
        <taxon>Epicoccum</taxon>
    </lineage>
</organism>
<dbReference type="EMBL" id="KZ107842">
    <property type="protein sequence ID" value="OSS50270.1"/>
    <property type="molecule type" value="Genomic_DNA"/>
</dbReference>
<feature type="compositionally biased region" description="Acidic residues" evidence="1">
    <location>
        <begin position="423"/>
        <end position="432"/>
    </location>
</feature>
<gene>
    <name evidence="2" type="ORF">B5807_04933</name>
</gene>
<dbReference type="OMA" id="KCNIRAV"/>
<proteinExistence type="predicted"/>
<accession>A0A1Y2M2D5</accession>
<dbReference type="InParanoid" id="A0A1Y2M2D5"/>